<sequence length="194" mass="21845">MKYAKDVLILILVLLAGYLGFRWTKNNLNNPPKSEKTTFSPTQTPTASPTPSYQTIIGDFLVTDKEVCLENGKSLVYFFGSSSCPHCVWEKPIAQKVFNQFKNEIAYHENFDSQKDTDVFLKYQDINPRYVPFLILGCKYVRVGAGESLSQATDSAQRETESKKLEEEALTTILCKLTNDKPASVCALIKSKLQ</sequence>
<dbReference type="EMBL" id="PEVC01000021">
    <property type="protein sequence ID" value="PIV01466.1"/>
    <property type="molecule type" value="Genomic_DNA"/>
</dbReference>
<comment type="caution">
    <text evidence="1">The sequence shown here is derived from an EMBL/GenBank/DDBJ whole genome shotgun (WGS) entry which is preliminary data.</text>
</comment>
<accession>A0A2M7BED9</accession>
<proteinExistence type="predicted"/>
<dbReference type="AlphaFoldDB" id="A0A2M7BED9"/>
<protein>
    <recommendedName>
        <fullName evidence="3">Thioredoxin domain-containing protein</fullName>
    </recommendedName>
</protein>
<evidence type="ECO:0008006" key="3">
    <source>
        <dbReference type="Google" id="ProtNLM"/>
    </source>
</evidence>
<evidence type="ECO:0000313" key="1">
    <source>
        <dbReference type="EMBL" id="PIV01466.1"/>
    </source>
</evidence>
<dbReference type="InterPro" id="IPR036249">
    <property type="entry name" value="Thioredoxin-like_sf"/>
</dbReference>
<gene>
    <name evidence="1" type="ORF">COS54_01045</name>
</gene>
<organism evidence="1 2">
    <name type="scientific">Candidatus Shapirobacteria bacterium CG03_land_8_20_14_0_80_39_12</name>
    <dbReference type="NCBI Taxonomy" id="1974879"/>
    <lineage>
        <taxon>Bacteria</taxon>
        <taxon>Candidatus Shapironibacteriota</taxon>
    </lineage>
</organism>
<reference evidence="2" key="1">
    <citation type="submission" date="2017-09" db="EMBL/GenBank/DDBJ databases">
        <title>Depth-based differentiation of microbial function through sediment-hosted aquifers and enrichment of novel symbionts in the deep terrestrial subsurface.</title>
        <authorList>
            <person name="Probst A.J."/>
            <person name="Ladd B."/>
            <person name="Jarett J.K."/>
            <person name="Geller-Mcgrath D.E."/>
            <person name="Sieber C.M.K."/>
            <person name="Emerson J.B."/>
            <person name="Anantharaman K."/>
            <person name="Thomas B.C."/>
            <person name="Malmstrom R."/>
            <person name="Stieglmeier M."/>
            <person name="Klingl A."/>
            <person name="Woyke T."/>
            <person name="Ryan C.M."/>
            <person name="Banfield J.F."/>
        </authorList>
    </citation>
    <scope>NUCLEOTIDE SEQUENCE [LARGE SCALE GENOMIC DNA]</scope>
</reference>
<evidence type="ECO:0000313" key="2">
    <source>
        <dbReference type="Proteomes" id="UP000229631"/>
    </source>
</evidence>
<dbReference type="SUPFAM" id="SSF52833">
    <property type="entry name" value="Thioredoxin-like"/>
    <property type="match status" value="1"/>
</dbReference>
<dbReference type="Proteomes" id="UP000229631">
    <property type="component" value="Unassembled WGS sequence"/>
</dbReference>
<dbReference type="Gene3D" id="3.40.30.10">
    <property type="entry name" value="Glutaredoxin"/>
    <property type="match status" value="1"/>
</dbReference>
<name>A0A2M7BED9_9BACT</name>